<dbReference type="Pfam" id="PF07715">
    <property type="entry name" value="Plug"/>
    <property type="match status" value="1"/>
</dbReference>
<evidence type="ECO:0000256" key="9">
    <source>
        <dbReference type="ARBA" id="ARBA00023237"/>
    </source>
</evidence>
<evidence type="ECO:0000256" key="8">
    <source>
        <dbReference type="ARBA" id="ARBA00023170"/>
    </source>
</evidence>
<keyword evidence="3 10" id="KW-1134">Transmembrane beta strand</keyword>
<evidence type="ECO:0000259" key="13">
    <source>
        <dbReference type="Pfam" id="PF07715"/>
    </source>
</evidence>
<feature type="domain" description="TonB-dependent receptor plug" evidence="13">
    <location>
        <begin position="124"/>
        <end position="231"/>
    </location>
</feature>
<keyword evidence="5" id="KW-0732">Signal</keyword>
<dbReference type="EMBL" id="BAABCV010000001">
    <property type="protein sequence ID" value="GAA4083535.1"/>
    <property type="molecule type" value="Genomic_DNA"/>
</dbReference>
<dbReference type="Gene3D" id="2.40.170.20">
    <property type="entry name" value="TonB-dependent receptor, beta-barrel domain"/>
    <property type="match status" value="1"/>
</dbReference>
<evidence type="ECO:0000256" key="1">
    <source>
        <dbReference type="ARBA" id="ARBA00004571"/>
    </source>
</evidence>
<keyword evidence="8 14" id="KW-0675">Receptor</keyword>
<organism evidence="14 15">
    <name type="scientific">Mucilaginibacter panaciglaebae</name>
    <dbReference type="NCBI Taxonomy" id="502331"/>
    <lineage>
        <taxon>Bacteria</taxon>
        <taxon>Pseudomonadati</taxon>
        <taxon>Bacteroidota</taxon>
        <taxon>Sphingobacteriia</taxon>
        <taxon>Sphingobacteriales</taxon>
        <taxon>Sphingobacteriaceae</taxon>
        <taxon>Mucilaginibacter</taxon>
    </lineage>
</organism>
<evidence type="ECO:0000256" key="11">
    <source>
        <dbReference type="RuleBase" id="RU003357"/>
    </source>
</evidence>
<keyword evidence="6 11" id="KW-0798">TonB box</keyword>
<comment type="similarity">
    <text evidence="10 11">Belongs to the TonB-dependent receptor family.</text>
</comment>
<dbReference type="Pfam" id="PF00593">
    <property type="entry name" value="TonB_dep_Rec_b-barrel"/>
    <property type="match status" value="1"/>
</dbReference>
<evidence type="ECO:0000256" key="7">
    <source>
        <dbReference type="ARBA" id="ARBA00023136"/>
    </source>
</evidence>
<keyword evidence="7 10" id="KW-0472">Membrane</keyword>
<evidence type="ECO:0000313" key="15">
    <source>
        <dbReference type="Proteomes" id="UP001500841"/>
    </source>
</evidence>
<keyword evidence="9 10" id="KW-0998">Cell outer membrane</keyword>
<dbReference type="SUPFAM" id="SSF49464">
    <property type="entry name" value="Carboxypeptidase regulatory domain-like"/>
    <property type="match status" value="1"/>
</dbReference>
<sequence>MKKITVLIIALLYTVIAYSQNTYKAIIKDAKTNETLIGATASIPGTPVGASSDTAGFVTLTKIPDGKQVVRFSYVGYATRLDTVTFPLTQTGPVLILLRSAGKGEGQELEAVVIGATRSSRTIANIPTRVEVISGEELDEKGNMKPGDIRMMLAESTGIQTQQTSATSGNSSIRIQGLDGKYTQIIRDGFPLYSGFSGGLGLLQIAPLDLKQVEVIKGSSSTLYGGGAIAGLVNLVSKTPTDERHLDFLLNGNSALGLDASGFYSQKFDKIGATVYAAYNHSTAYDPSDIGLSAIPRYNRYTLNPKLFFYLDHKTTLIAGINATIENRIGGDMQYLKGNGDAQHSYYELNKTGRYSSQAEFDHKLNDKEKLTIKNSISYFDRSINLPGYRFSGVQISTYNEANYAYNGKKTDWVAGLNYLTDNFKEDQNSSFPLRSYNYNTIGAFVQNTWNAADKLILESGLRGDYHNEYGFFVLPRISGLYKINSHFSTRLGGGLGYKAPTVFTEDAERIEFRNVLPVGMANTKAERSYGANYDITYKAGLFNDQVSFSINQLFFYTRINNPIILTPLTNGDLQYLQPQGDLNTKGMETNVKLTYGNFRLFLGYTLADVTQHTNNTISTYPLVSKNRLNNVLVYELEDRFKIGAEAYYFSPQLLNDGTTGRGYWTAGLMAEKIWERFSLFINFENLTDTRQTKFDAIYTGSMTNPDFKDIYAPLDGFVVNGGIKFKL</sequence>
<keyword evidence="4 10" id="KW-0812">Transmembrane</keyword>
<keyword evidence="2 10" id="KW-0813">Transport</keyword>
<dbReference type="PROSITE" id="PS52016">
    <property type="entry name" value="TONB_DEPENDENT_REC_3"/>
    <property type="match status" value="1"/>
</dbReference>
<dbReference type="InterPro" id="IPR000531">
    <property type="entry name" value="Beta-barrel_TonB"/>
</dbReference>
<evidence type="ECO:0000256" key="6">
    <source>
        <dbReference type="ARBA" id="ARBA00023077"/>
    </source>
</evidence>
<dbReference type="SUPFAM" id="SSF56935">
    <property type="entry name" value="Porins"/>
    <property type="match status" value="1"/>
</dbReference>
<evidence type="ECO:0000256" key="2">
    <source>
        <dbReference type="ARBA" id="ARBA00022448"/>
    </source>
</evidence>
<gene>
    <name evidence="14" type="ORF">GCM10022392_00250</name>
</gene>
<comment type="caution">
    <text evidence="14">The sequence shown here is derived from an EMBL/GenBank/DDBJ whole genome shotgun (WGS) entry which is preliminary data.</text>
</comment>
<evidence type="ECO:0000313" key="14">
    <source>
        <dbReference type="EMBL" id="GAA4083535.1"/>
    </source>
</evidence>
<evidence type="ECO:0000256" key="5">
    <source>
        <dbReference type="ARBA" id="ARBA00022729"/>
    </source>
</evidence>
<dbReference type="InterPro" id="IPR008969">
    <property type="entry name" value="CarboxyPept-like_regulatory"/>
</dbReference>
<feature type="domain" description="TonB-dependent receptor-like beta-barrel" evidence="12">
    <location>
        <begin position="292"/>
        <end position="687"/>
    </location>
</feature>
<dbReference type="Pfam" id="PF13715">
    <property type="entry name" value="CarbopepD_reg_2"/>
    <property type="match status" value="1"/>
</dbReference>
<dbReference type="Gene3D" id="2.170.130.10">
    <property type="entry name" value="TonB-dependent receptor, plug domain"/>
    <property type="match status" value="1"/>
</dbReference>
<reference evidence="15" key="1">
    <citation type="journal article" date="2019" name="Int. J. Syst. Evol. Microbiol.">
        <title>The Global Catalogue of Microorganisms (GCM) 10K type strain sequencing project: providing services to taxonomists for standard genome sequencing and annotation.</title>
        <authorList>
            <consortium name="The Broad Institute Genomics Platform"/>
            <consortium name="The Broad Institute Genome Sequencing Center for Infectious Disease"/>
            <person name="Wu L."/>
            <person name="Ma J."/>
        </authorList>
    </citation>
    <scope>NUCLEOTIDE SEQUENCE [LARGE SCALE GENOMIC DNA]</scope>
    <source>
        <strain evidence="15">JCM 17085</strain>
    </source>
</reference>
<keyword evidence="15" id="KW-1185">Reference proteome</keyword>
<dbReference type="PANTHER" id="PTHR30069:SF29">
    <property type="entry name" value="HEMOGLOBIN AND HEMOGLOBIN-HAPTOGLOBIN-BINDING PROTEIN 1-RELATED"/>
    <property type="match status" value="1"/>
</dbReference>
<name>A0ABP7W8Q3_9SPHI</name>
<evidence type="ECO:0000256" key="4">
    <source>
        <dbReference type="ARBA" id="ARBA00022692"/>
    </source>
</evidence>
<comment type="subcellular location">
    <subcellularLocation>
        <location evidence="1 10">Cell outer membrane</location>
        <topology evidence="1 10">Multi-pass membrane protein</topology>
    </subcellularLocation>
</comment>
<proteinExistence type="inferred from homology"/>
<dbReference type="InterPro" id="IPR036942">
    <property type="entry name" value="Beta-barrel_TonB_sf"/>
</dbReference>
<dbReference type="InterPro" id="IPR037066">
    <property type="entry name" value="Plug_dom_sf"/>
</dbReference>
<evidence type="ECO:0000256" key="10">
    <source>
        <dbReference type="PROSITE-ProRule" id="PRU01360"/>
    </source>
</evidence>
<dbReference type="InterPro" id="IPR039426">
    <property type="entry name" value="TonB-dep_rcpt-like"/>
</dbReference>
<dbReference type="PANTHER" id="PTHR30069">
    <property type="entry name" value="TONB-DEPENDENT OUTER MEMBRANE RECEPTOR"/>
    <property type="match status" value="1"/>
</dbReference>
<accession>A0ABP7W8Q3</accession>
<dbReference type="RefSeq" id="WP_345100092.1">
    <property type="nucleotide sequence ID" value="NZ_BAABCV010000001.1"/>
</dbReference>
<evidence type="ECO:0000259" key="12">
    <source>
        <dbReference type="Pfam" id="PF00593"/>
    </source>
</evidence>
<dbReference type="Proteomes" id="UP001500841">
    <property type="component" value="Unassembled WGS sequence"/>
</dbReference>
<protein>
    <submittedName>
        <fullName evidence="14">TonB-dependent receptor</fullName>
    </submittedName>
</protein>
<evidence type="ECO:0000256" key="3">
    <source>
        <dbReference type="ARBA" id="ARBA00022452"/>
    </source>
</evidence>
<dbReference type="InterPro" id="IPR012910">
    <property type="entry name" value="Plug_dom"/>
</dbReference>